<feature type="domain" description="PPC" evidence="1">
    <location>
        <begin position="1"/>
        <end position="129"/>
    </location>
</feature>
<dbReference type="InterPro" id="IPR029063">
    <property type="entry name" value="SAM-dependent_MTases_sf"/>
</dbReference>
<protein>
    <submittedName>
        <fullName evidence="2">DUF296 domain-containing protein</fullName>
    </submittedName>
</protein>
<dbReference type="Gene3D" id="3.30.1330.80">
    <property type="entry name" value="Hypothetical protein, similar to alpha- acetolactate decarboxylase, domain 2"/>
    <property type="match status" value="1"/>
</dbReference>
<dbReference type="RefSeq" id="WP_141200384.1">
    <property type="nucleotide sequence ID" value="NZ_CP041186.1"/>
</dbReference>
<evidence type="ECO:0000313" key="2">
    <source>
        <dbReference type="EMBL" id="QDG53934.1"/>
    </source>
</evidence>
<dbReference type="InterPro" id="IPR005175">
    <property type="entry name" value="PPC_dom"/>
</dbReference>
<evidence type="ECO:0000313" key="3">
    <source>
        <dbReference type="Proteomes" id="UP000315995"/>
    </source>
</evidence>
<dbReference type="SUPFAM" id="SSF53335">
    <property type="entry name" value="S-adenosyl-L-methionine-dependent methyltransferases"/>
    <property type="match status" value="1"/>
</dbReference>
<evidence type="ECO:0000259" key="1">
    <source>
        <dbReference type="PROSITE" id="PS51742"/>
    </source>
</evidence>
<dbReference type="OrthoDB" id="9791702at2"/>
<dbReference type="Pfam" id="PF08241">
    <property type="entry name" value="Methyltransf_11"/>
    <property type="match status" value="1"/>
</dbReference>
<proteinExistence type="predicted"/>
<name>A0A4Y6Q043_PERCE</name>
<sequence length="404" mass="44348">MKTIAIRLEPGADLRRELRTLCEARHIDAACVVTCVGSLRKAAVRYADAPDAELLDGPFEIVSMEGTVSRHGCHFHVALSDTDGRMVGGHLKDGSEVHTTAEIVVGVLDGVVFDRAPDELTGYDELVVRERDVLSEEGNEGEVPDLSDVHEYNRQAWNRQVREGNRWTVPVDADEVERARNGQVDILLTPTKFVPADWLGELDGADVLCLAGGGGQQGPILAAAGANVTVFDASDAQLERDREVAEREGLELRTVRGDMRDLSVFDDASFDLIVHPCSNVFVEEIRPVWREAYRVLRPGGELLSGFTNPITYCFEWASVEAGDPQIRYGLPYRTADHLDGAFEAKSVADGDPLEFSHTLEDQLGGQIDAGFAIVGYYADKWGSGDFPDPYFDGFAATRALKLRR</sequence>
<dbReference type="SUPFAM" id="SSF117856">
    <property type="entry name" value="AF0104/ALDC/Ptd012-like"/>
    <property type="match status" value="1"/>
</dbReference>
<dbReference type="Proteomes" id="UP000315995">
    <property type="component" value="Chromosome"/>
</dbReference>
<dbReference type="PANTHER" id="PTHR34988">
    <property type="entry name" value="PROTEIN, PUTATIVE-RELATED"/>
    <property type="match status" value="1"/>
</dbReference>
<dbReference type="PANTHER" id="PTHR34988:SF1">
    <property type="entry name" value="DNA-BINDING PROTEIN"/>
    <property type="match status" value="1"/>
</dbReference>
<accession>A0A5B8YBA7</accession>
<dbReference type="PROSITE" id="PS51742">
    <property type="entry name" value="PPC"/>
    <property type="match status" value="1"/>
</dbReference>
<dbReference type="Gene3D" id="3.40.50.150">
    <property type="entry name" value="Vaccinia Virus protein VP39"/>
    <property type="match status" value="1"/>
</dbReference>
<accession>A0A4Y6Q043</accession>
<dbReference type="AlphaFoldDB" id="A0A4Y6Q043"/>
<dbReference type="EMBL" id="CP041186">
    <property type="protein sequence ID" value="QDG53934.1"/>
    <property type="molecule type" value="Genomic_DNA"/>
</dbReference>
<reference evidence="2 3" key="1">
    <citation type="submission" date="2019-06" db="EMBL/GenBank/DDBJ databases">
        <title>Persicimonas caeni gen. nov., sp. nov., a predatory bacterium isolated from solar saltern.</title>
        <authorList>
            <person name="Wang S."/>
        </authorList>
    </citation>
    <scope>NUCLEOTIDE SEQUENCE [LARGE SCALE GENOMIC DNA]</scope>
    <source>
        <strain evidence="2 3">YN101</strain>
    </source>
</reference>
<dbReference type="CDD" id="cd11378">
    <property type="entry name" value="DUF296"/>
    <property type="match status" value="1"/>
</dbReference>
<dbReference type="GO" id="GO:0008757">
    <property type="term" value="F:S-adenosylmethionine-dependent methyltransferase activity"/>
    <property type="evidence" value="ECO:0007669"/>
    <property type="project" value="InterPro"/>
</dbReference>
<organism evidence="2 3">
    <name type="scientific">Persicimonas caeni</name>
    <dbReference type="NCBI Taxonomy" id="2292766"/>
    <lineage>
        <taxon>Bacteria</taxon>
        <taxon>Deltaproteobacteria</taxon>
        <taxon>Bradymonadales</taxon>
        <taxon>Bradymonadaceae</taxon>
        <taxon>Persicimonas</taxon>
    </lineage>
</organism>
<dbReference type="InterPro" id="IPR013216">
    <property type="entry name" value="Methyltransf_11"/>
</dbReference>
<dbReference type="CDD" id="cd02440">
    <property type="entry name" value="AdoMet_MTases"/>
    <property type="match status" value="1"/>
</dbReference>
<dbReference type="Pfam" id="PF03479">
    <property type="entry name" value="PCC"/>
    <property type="match status" value="1"/>
</dbReference>
<keyword evidence="3" id="KW-1185">Reference proteome</keyword>
<gene>
    <name evidence="2" type="ORF">FIV42_25275</name>
</gene>